<organism evidence="9 10">
    <name type="scientific">Carboxylicivirga linearis</name>
    <dbReference type="NCBI Taxonomy" id="1628157"/>
    <lineage>
        <taxon>Bacteria</taxon>
        <taxon>Pseudomonadati</taxon>
        <taxon>Bacteroidota</taxon>
        <taxon>Bacteroidia</taxon>
        <taxon>Marinilabiliales</taxon>
        <taxon>Marinilabiliaceae</taxon>
        <taxon>Carboxylicivirga</taxon>
    </lineage>
</organism>
<name>A0ABS5JVI8_9BACT</name>
<keyword evidence="8" id="KW-0175">Coiled coil</keyword>
<comment type="similarity">
    <text evidence="2">Belongs to the outer membrane factor (OMF) (TC 1.B.17) family.</text>
</comment>
<dbReference type="Pfam" id="PF02321">
    <property type="entry name" value="OEP"/>
    <property type="match status" value="2"/>
</dbReference>
<sequence length="444" mass="50202">MHTKKIITTILIIIVGLNVSSFANWKDTSSVLTLDHALALAEANNTEILKSLANIKNAKADQQQLLAAFLPSVDLSYNYSTTNDPLYAFGNKLQQGIVTQNDFNPDLLNNPDRIDHFNSQIKVAQPIINLDAWMAKSATNHAIKAAEYQSDYTKEHIRFIVKQTYYALQLAEEKQLVLSKALKATEAHVAVAEDNMKQGYLKITDVLAVKVRLLDLEAKVKEAEDQIQSVSEMLNFLLGRELKTKFTIADNIEKVEYTNYGTLSVSNRSDVKAMHNGLEAQKLMKKSSSMKFLPRVNGFGMYNLYDSEFASFDSNSWMVGLSLQWKIFNGGKNIGSINKSKAQLHKTELSYKEYIAKENIELSKAIRNIEVKKSQAMSYQLAAEQAKESMRIISERYKEGLERTSDLLANEASYEESELKRINAIYQFNIAVFKYELLASQSNR</sequence>
<protein>
    <submittedName>
        <fullName evidence="9">TolC family protein</fullName>
    </submittedName>
</protein>
<keyword evidence="5" id="KW-0812">Transmembrane</keyword>
<keyword evidence="3" id="KW-0813">Transport</keyword>
<evidence type="ECO:0000256" key="1">
    <source>
        <dbReference type="ARBA" id="ARBA00004442"/>
    </source>
</evidence>
<comment type="caution">
    <text evidence="9">The sequence shown here is derived from an EMBL/GenBank/DDBJ whole genome shotgun (WGS) entry which is preliminary data.</text>
</comment>
<evidence type="ECO:0000313" key="9">
    <source>
        <dbReference type="EMBL" id="MBS2098902.1"/>
    </source>
</evidence>
<evidence type="ECO:0000313" key="10">
    <source>
        <dbReference type="Proteomes" id="UP000708576"/>
    </source>
</evidence>
<dbReference type="Gene3D" id="1.20.1600.10">
    <property type="entry name" value="Outer membrane efflux proteins (OEP)"/>
    <property type="match status" value="1"/>
</dbReference>
<dbReference type="PANTHER" id="PTHR30026">
    <property type="entry name" value="OUTER MEMBRANE PROTEIN TOLC"/>
    <property type="match status" value="1"/>
</dbReference>
<dbReference type="Proteomes" id="UP000708576">
    <property type="component" value="Unassembled WGS sequence"/>
</dbReference>
<evidence type="ECO:0000256" key="2">
    <source>
        <dbReference type="ARBA" id="ARBA00007613"/>
    </source>
</evidence>
<comment type="subcellular location">
    <subcellularLocation>
        <location evidence="1">Cell outer membrane</location>
    </subcellularLocation>
</comment>
<evidence type="ECO:0000256" key="5">
    <source>
        <dbReference type="ARBA" id="ARBA00022692"/>
    </source>
</evidence>
<keyword evidence="10" id="KW-1185">Reference proteome</keyword>
<evidence type="ECO:0000256" key="7">
    <source>
        <dbReference type="ARBA" id="ARBA00023237"/>
    </source>
</evidence>
<dbReference type="InterPro" id="IPR051906">
    <property type="entry name" value="TolC-like"/>
</dbReference>
<dbReference type="SUPFAM" id="SSF56954">
    <property type="entry name" value="Outer membrane efflux proteins (OEP)"/>
    <property type="match status" value="1"/>
</dbReference>
<dbReference type="InterPro" id="IPR003423">
    <property type="entry name" value="OMP_efflux"/>
</dbReference>
<dbReference type="RefSeq" id="WP_212216146.1">
    <property type="nucleotide sequence ID" value="NZ_JAGUCO010000007.1"/>
</dbReference>
<evidence type="ECO:0000256" key="8">
    <source>
        <dbReference type="SAM" id="Coils"/>
    </source>
</evidence>
<dbReference type="EMBL" id="JAGUCO010000007">
    <property type="protein sequence ID" value="MBS2098902.1"/>
    <property type="molecule type" value="Genomic_DNA"/>
</dbReference>
<evidence type="ECO:0000256" key="6">
    <source>
        <dbReference type="ARBA" id="ARBA00023136"/>
    </source>
</evidence>
<gene>
    <name evidence="9" type="ORF">KEM10_11480</name>
</gene>
<accession>A0ABS5JVI8</accession>
<keyword evidence="7" id="KW-0998">Cell outer membrane</keyword>
<proteinExistence type="inferred from homology"/>
<keyword evidence="6" id="KW-0472">Membrane</keyword>
<feature type="coiled-coil region" evidence="8">
    <location>
        <begin position="206"/>
        <end position="240"/>
    </location>
</feature>
<reference evidence="9 10" key="1">
    <citation type="journal article" date="2015" name="Int. J. Syst. Evol. Microbiol.">
        <title>Carboxylicivirga linearis sp. nov., isolated from a sea cucumber culture pond.</title>
        <authorList>
            <person name="Wang F.Q."/>
            <person name="Zhou Y.X."/>
            <person name="Lin X.Z."/>
            <person name="Chen G.J."/>
            <person name="Du Z.J."/>
        </authorList>
    </citation>
    <scope>NUCLEOTIDE SEQUENCE [LARGE SCALE GENOMIC DNA]</scope>
    <source>
        <strain evidence="9 10">FB218</strain>
    </source>
</reference>
<keyword evidence="4" id="KW-1134">Transmembrane beta strand</keyword>
<evidence type="ECO:0000256" key="4">
    <source>
        <dbReference type="ARBA" id="ARBA00022452"/>
    </source>
</evidence>
<dbReference type="PANTHER" id="PTHR30026:SF20">
    <property type="entry name" value="OUTER MEMBRANE PROTEIN TOLC"/>
    <property type="match status" value="1"/>
</dbReference>
<evidence type="ECO:0000256" key="3">
    <source>
        <dbReference type="ARBA" id="ARBA00022448"/>
    </source>
</evidence>